<comment type="caution">
    <text evidence="1">The sequence shown here is derived from an EMBL/GenBank/DDBJ whole genome shotgun (WGS) entry which is preliminary data.</text>
</comment>
<dbReference type="EMBL" id="JARKIE010000007">
    <property type="protein sequence ID" value="KAJ7706107.1"/>
    <property type="molecule type" value="Genomic_DNA"/>
</dbReference>
<evidence type="ECO:0000313" key="2">
    <source>
        <dbReference type="Proteomes" id="UP001221757"/>
    </source>
</evidence>
<dbReference type="AlphaFoldDB" id="A0AAD7GVL9"/>
<name>A0AAD7GVL9_MYCRO</name>
<accession>A0AAD7GVL9</accession>
<gene>
    <name evidence="1" type="ORF">B0H17DRAFT_1192644</name>
</gene>
<keyword evidence="2" id="KW-1185">Reference proteome</keyword>
<protein>
    <submittedName>
        <fullName evidence="1">Uncharacterized protein</fullName>
    </submittedName>
</protein>
<evidence type="ECO:0000313" key="1">
    <source>
        <dbReference type="EMBL" id="KAJ7706107.1"/>
    </source>
</evidence>
<sequence length="105" mass="11996">MSHSPRSDASTLPALYGPVLMPYPGVPLSPELSGLDDHKRYHPYDRATVKRRQKDKTGRRMWTHALEKPLFNILELTTLGQTQRRPIYIASLEAHIDRLHAQLLG</sequence>
<proteinExistence type="predicted"/>
<dbReference type="Proteomes" id="UP001221757">
    <property type="component" value="Unassembled WGS sequence"/>
</dbReference>
<reference evidence="1" key="1">
    <citation type="submission" date="2023-03" db="EMBL/GenBank/DDBJ databases">
        <title>Massive genome expansion in bonnet fungi (Mycena s.s.) driven by repeated elements and novel gene families across ecological guilds.</title>
        <authorList>
            <consortium name="Lawrence Berkeley National Laboratory"/>
            <person name="Harder C.B."/>
            <person name="Miyauchi S."/>
            <person name="Viragh M."/>
            <person name="Kuo A."/>
            <person name="Thoen E."/>
            <person name="Andreopoulos B."/>
            <person name="Lu D."/>
            <person name="Skrede I."/>
            <person name="Drula E."/>
            <person name="Henrissat B."/>
            <person name="Morin E."/>
            <person name="Kohler A."/>
            <person name="Barry K."/>
            <person name="LaButti K."/>
            <person name="Morin E."/>
            <person name="Salamov A."/>
            <person name="Lipzen A."/>
            <person name="Mereny Z."/>
            <person name="Hegedus B."/>
            <person name="Baldrian P."/>
            <person name="Stursova M."/>
            <person name="Weitz H."/>
            <person name="Taylor A."/>
            <person name="Grigoriev I.V."/>
            <person name="Nagy L.G."/>
            <person name="Martin F."/>
            <person name="Kauserud H."/>
        </authorList>
    </citation>
    <scope>NUCLEOTIDE SEQUENCE</scope>
    <source>
        <strain evidence="1">CBHHK067</strain>
    </source>
</reference>
<organism evidence="1 2">
    <name type="scientific">Mycena rosella</name>
    <name type="common">Pink bonnet</name>
    <name type="synonym">Agaricus rosellus</name>
    <dbReference type="NCBI Taxonomy" id="1033263"/>
    <lineage>
        <taxon>Eukaryota</taxon>
        <taxon>Fungi</taxon>
        <taxon>Dikarya</taxon>
        <taxon>Basidiomycota</taxon>
        <taxon>Agaricomycotina</taxon>
        <taxon>Agaricomycetes</taxon>
        <taxon>Agaricomycetidae</taxon>
        <taxon>Agaricales</taxon>
        <taxon>Marasmiineae</taxon>
        <taxon>Mycenaceae</taxon>
        <taxon>Mycena</taxon>
    </lineage>
</organism>